<organism evidence="1 2">
    <name type="scientific">Blastococcus saxobsidens</name>
    <dbReference type="NCBI Taxonomy" id="138336"/>
    <lineage>
        <taxon>Bacteria</taxon>
        <taxon>Bacillati</taxon>
        <taxon>Actinomycetota</taxon>
        <taxon>Actinomycetes</taxon>
        <taxon>Geodermatophilales</taxon>
        <taxon>Geodermatophilaceae</taxon>
        <taxon>Blastococcus</taxon>
    </lineage>
</organism>
<evidence type="ECO:0000313" key="1">
    <source>
        <dbReference type="EMBL" id="NEK86128.1"/>
    </source>
</evidence>
<protein>
    <recommendedName>
        <fullName evidence="3">DUF4089 domain-containing protein</fullName>
    </recommendedName>
</protein>
<proteinExistence type="predicted"/>
<reference evidence="1 2" key="1">
    <citation type="submission" date="2019-12" db="EMBL/GenBank/DDBJ databases">
        <title>the WGS of Blastococcus saxobsidens 67B17.</title>
        <authorList>
            <person name="Jiang Z."/>
        </authorList>
    </citation>
    <scope>NUCLEOTIDE SEQUENCE [LARGE SCALE GENOMIC DNA]</scope>
    <source>
        <strain evidence="1 2">67B17</strain>
    </source>
</reference>
<dbReference type="AlphaFoldDB" id="A0A6L9W2B4"/>
<dbReference type="EMBL" id="JAAGWG010000012">
    <property type="protein sequence ID" value="NEK86128.1"/>
    <property type="molecule type" value="Genomic_DNA"/>
</dbReference>
<accession>A0A6L9W2B4</accession>
<sequence length="66" mass="7077">MTPTPRSFSAEAIALAAAGARLGLPEDRQEMLGAFLGEMYGLIDRLDDVPLGETPPATAFDARWEV</sequence>
<comment type="caution">
    <text evidence="1">The sequence shown here is derived from an EMBL/GenBank/DDBJ whole genome shotgun (WGS) entry which is preliminary data.</text>
</comment>
<dbReference type="RefSeq" id="WP_163204798.1">
    <property type="nucleotide sequence ID" value="NZ_JAAGWG010000012.1"/>
</dbReference>
<gene>
    <name evidence="1" type="ORF">GCU60_10205</name>
</gene>
<dbReference type="Proteomes" id="UP000479241">
    <property type="component" value="Unassembled WGS sequence"/>
</dbReference>
<name>A0A6L9W2B4_9ACTN</name>
<evidence type="ECO:0000313" key="2">
    <source>
        <dbReference type="Proteomes" id="UP000479241"/>
    </source>
</evidence>
<evidence type="ECO:0008006" key="3">
    <source>
        <dbReference type="Google" id="ProtNLM"/>
    </source>
</evidence>